<reference evidence="3" key="1">
    <citation type="submission" date="2022-07" db="EMBL/GenBank/DDBJ databases">
        <authorList>
            <person name="Otstavnykh N."/>
            <person name="Isaeva M."/>
            <person name="Bystritskaya E."/>
        </authorList>
    </citation>
    <scope>NUCLEOTIDE SEQUENCE</scope>
    <source>
        <strain evidence="3">10Alg 79</strain>
    </source>
</reference>
<keyword evidence="4" id="KW-1185">Reference proteome</keyword>
<keyword evidence="1" id="KW-0472">Membrane</keyword>
<evidence type="ECO:0000313" key="4">
    <source>
        <dbReference type="Proteomes" id="UP001227162"/>
    </source>
</evidence>
<keyword evidence="2" id="KW-0732">Signal</keyword>
<proteinExistence type="predicted"/>
<comment type="caution">
    <text evidence="3">The sequence shown here is derived from an EMBL/GenBank/DDBJ whole genome shotgun (WGS) entry which is preliminary data.</text>
</comment>
<name>A0AAJ1UD08_9RHOB</name>
<feature type="transmembrane region" description="Helical" evidence="1">
    <location>
        <begin position="33"/>
        <end position="51"/>
    </location>
</feature>
<evidence type="ECO:0000256" key="2">
    <source>
        <dbReference type="SAM" id="SignalP"/>
    </source>
</evidence>
<dbReference type="RefSeq" id="WP_317625225.1">
    <property type="nucleotide sequence ID" value="NZ_JANFFA010000001.1"/>
</dbReference>
<gene>
    <name evidence="3" type="ORF">NOI20_05940</name>
</gene>
<feature type="signal peptide" evidence="2">
    <location>
        <begin position="1"/>
        <end position="18"/>
    </location>
</feature>
<evidence type="ECO:0000256" key="1">
    <source>
        <dbReference type="SAM" id="Phobius"/>
    </source>
</evidence>
<organism evidence="3 4">
    <name type="scientific">Rhodalgimonas zhirmunskyi</name>
    <dbReference type="NCBI Taxonomy" id="2964767"/>
    <lineage>
        <taxon>Bacteria</taxon>
        <taxon>Pseudomonadati</taxon>
        <taxon>Pseudomonadota</taxon>
        <taxon>Alphaproteobacteria</taxon>
        <taxon>Rhodobacterales</taxon>
        <taxon>Roseobacteraceae</taxon>
        <taxon>Rhodalgimonas</taxon>
    </lineage>
</organism>
<evidence type="ECO:0008006" key="5">
    <source>
        <dbReference type="Google" id="ProtNLM"/>
    </source>
</evidence>
<keyword evidence="1" id="KW-0812">Transmembrane</keyword>
<sequence>MKKLLLPLALLAPSVASAHTINDSVGHLHPHGIGYALIAVIAAGMALRAWLKR</sequence>
<evidence type="ECO:0000313" key="3">
    <source>
        <dbReference type="EMBL" id="MDQ2093642.1"/>
    </source>
</evidence>
<dbReference type="Proteomes" id="UP001227162">
    <property type="component" value="Unassembled WGS sequence"/>
</dbReference>
<reference evidence="3" key="2">
    <citation type="submission" date="2023-04" db="EMBL/GenBank/DDBJ databases">
        <title>'Rhodoalgimonas zhirmunskyi' gen. nov., isolated from a red alga.</title>
        <authorList>
            <person name="Nedashkovskaya O.I."/>
            <person name="Otstavnykh N.Y."/>
            <person name="Bystritskaya E.P."/>
            <person name="Balabanova L.A."/>
            <person name="Isaeva M.P."/>
        </authorList>
    </citation>
    <scope>NUCLEOTIDE SEQUENCE</scope>
    <source>
        <strain evidence="3">10Alg 79</strain>
    </source>
</reference>
<feature type="chain" id="PRO_5042596711" description="HupE / UreJ protein" evidence="2">
    <location>
        <begin position="19"/>
        <end position="53"/>
    </location>
</feature>
<keyword evidence="1" id="KW-1133">Transmembrane helix</keyword>
<protein>
    <recommendedName>
        <fullName evidence="5">HupE / UreJ protein</fullName>
    </recommendedName>
</protein>
<dbReference type="EMBL" id="JANFFA010000001">
    <property type="protein sequence ID" value="MDQ2093642.1"/>
    <property type="molecule type" value="Genomic_DNA"/>
</dbReference>
<accession>A0AAJ1UD08</accession>
<dbReference type="AlphaFoldDB" id="A0AAJ1UD08"/>